<sequence>MITKVPYYFKDFECIASDCPDTCCAGWEIVIDGDTYNKYKTITGEFGERLHSEITHYEDGEPGFKLKPNNDCPFLNKNKLCDIYSNLGKDHLCYTCKQFPRFTNEYGSLREVGLSISCPEAARLILKDKDPATFETTEDDEMVDTCNDISVDMYMAMIPSRKTAMKIAQDRSLSLKHRICLLLSFAEELQEKIDDEEYAETKEIRQRYLNKDYQKQFIDSLDIYQTSNEEKYELMKEYINVLLEKMEPINEGWPHELHHVLDVLHDNSREDHVEYFTRSLKDFEEYYKEYEYEFEHLIVYLIFRYFMESVYDYDVFSKIKFAALNYIMVMELDTVRYLDNKKVFTTKDNEYIMHLYSKEIEHSLDNMDTLAELFNTEEIFSIRPLLSLIV</sequence>
<dbReference type="AlphaFoldDB" id="A0A7X2T1X9"/>
<comment type="caution">
    <text evidence="1">The sequence shown here is derived from an EMBL/GenBank/DDBJ whole genome shotgun (WGS) entry which is preliminary data.</text>
</comment>
<accession>A0A7X2T1X9</accession>
<keyword evidence="1" id="KW-0966">Cell projection</keyword>
<keyword evidence="2" id="KW-1185">Reference proteome</keyword>
<gene>
    <name evidence="1" type="ORF">FYJ33_11875</name>
</gene>
<keyword evidence="1" id="KW-0969">Cilium</keyword>
<organism evidence="1 2">
    <name type="scientific">Inconstantimicrobium porci</name>
    <dbReference type="NCBI Taxonomy" id="2652291"/>
    <lineage>
        <taxon>Bacteria</taxon>
        <taxon>Bacillati</taxon>
        <taxon>Bacillota</taxon>
        <taxon>Clostridia</taxon>
        <taxon>Eubacteriales</taxon>
        <taxon>Clostridiaceae</taxon>
        <taxon>Inconstantimicrobium</taxon>
    </lineage>
</organism>
<name>A0A7X2T1X9_9CLOT</name>
<dbReference type="NCBIfam" id="NF038110">
    <property type="entry name" value="Lys_methyl_FliB"/>
    <property type="match status" value="1"/>
</dbReference>
<dbReference type="EMBL" id="VULX01000021">
    <property type="protein sequence ID" value="MSR92069.1"/>
    <property type="molecule type" value="Genomic_DNA"/>
</dbReference>
<reference evidence="1 2" key="1">
    <citation type="submission" date="2019-08" db="EMBL/GenBank/DDBJ databases">
        <title>In-depth cultivation of the pig gut microbiome towards novel bacterial diversity and tailored functional studies.</title>
        <authorList>
            <person name="Wylensek D."/>
            <person name="Hitch T.C.A."/>
            <person name="Clavel T."/>
        </authorList>
    </citation>
    <scope>NUCLEOTIDE SEQUENCE [LARGE SCALE GENOMIC DNA]</scope>
    <source>
        <strain evidence="1 2">WCA-383-APC-5B</strain>
    </source>
</reference>
<evidence type="ECO:0000313" key="2">
    <source>
        <dbReference type="Proteomes" id="UP000460287"/>
    </source>
</evidence>
<proteinExistence type="predicted"/>
<dbReference type="Proteomes" id="UP000460287">
    <property type="component" value="Unassembled WGS sequence"/>
</dbReference>
<protein>
    <submittedName>
        <fullName evidence="1">Flagellar protein FliB</fullName>
    </submittedName>
</protein>
<dbReference type="RefSeq" id="WP_154531968.1">
    <property type="nucleotide sequence ID" value="NZ_VULX01000021.1"/>
</dbReference>
<evidence type="ECO:0000313" key="1">
    <source>
        <dbReference type="EMBL" id="MSR92069.1"/>
    </source>
</evidence>
<keyword evidence="1" id="KW-0282">Flagellum</keyword>